<organism evidence="1 2">
    <name type="scientific">Artomyces pyxidatus</name>
    <dbReference type="NCBI Taxonomy" id="48021"/>
    <lineage>
        <taxon>Eukaryota</taxon>
        <taxon>Fungi</taxon>
        <taxon>Dikarya</taxon>
        <taxon>Basidiomycota</taxon>
        <taxon>Agaricomycotina</taxon>
        <taxon>Agaricomycetes</taxon>
        <taxon>Russulales</taxon>
        <taxon>Auriscalpiaceae</taxon>
        <taxon>Artomyces</taxon>
    </lineage>
</organism>
<proteinExistence type="predicted"/>
<dbReference type="EMBL" id="MU277219">
    <property type="protein sequence ID" value="KAI0060370.1"/>
    <property type="molecule type" value="Genomic_DNA"/>
</dbReference>
<gene>
    <name evidence="1" type="ORF">BV25DRAFT_1871203</name>
</gene>
<dbReference type="Proteomes" id="UP000814140">
    <property type="component" value="Unassembled WGS sequence"/>
</dbReference>
<comment type="caution">
    <text evidence="1">The sequence shown here is derived from an EMBL/GenBank/DDBJ whole genome shotgun (WGS) entry which is preliminary data.</text>
</comment>
<accession>A0ACB8SW71</accession>
<reference evidence="1" key="2">
    <citation type="journal article" date="2022" name="New Phytol.">
        <title>Evolutionary transition to the ectomycorrhizal habit in the genomes of a hyperdiverse lineage of mushroom-forming fungi.</title>
        <authorList>
            <person name="Looney B."/>
            <person name="Miyauchi S."/>
            <person name="Morin E."/>
            <person name="Drula E."/>
            <person name="Courty P.E."/>
            <person name="Kohler A."/>
            <person name="Kuo A."/>
            <person name="LaButti K."/>
            <person name="Pangilinan J."/>
            <person name="Lipzen A."/>
            <person name="Riley R."/>
            <person name="Andreopoulos W."/>
            <person name="He G."/>
            <person name="Johnson J."/>
            <person name="Nolan M."/>
            <person name="Tritt A."/>
            <person name="Barry K.W."/>
            <person name="Grigoriev I.V."/>
            <person name="Nagy L.G."/>
            <person name="Hibbett D."/>
            <person name="Henrissat B."/>
            <person name="Matheny P.B."/>
            <person name="Labbe J."/>
            <person name="Martin F.M."/>
        </authorList>
    </citation>
    <scope>NUCLEOTIDE SEQUENCE</scope>
    <source>
        <strain evidence="1">HHB10654</strain>
    </source>
</reference>
<evidence type="ECO:0000313" key="1">
    <source>
        <dbReference type="EMBL" id="KAI0060370.1"/>
    </source>
</evidence>
<reference evidence="1" key="1">
    <citation type="submission" date="2021-03" db="EMBL/GenBank/DDBJ databases">
        <authorList>
            <consortium name="DOE Joint Genome Institute"/>
            <person name="Ahrendt S."/>
            <person name="Looney B.P."/>
            <person name="Miyauchi S."/>
            <person name="Morin E."/>
            <person name="Drula E."/>
            <person name="Courty P.E."/>
            <person name="Chicoki N."/>
            <person name="Fauchery L."/>
            <person name="Kohler A."/>
            <person name="Kuo A."/>
            <person name="Labutti K."/>
            <person name="Pangilinan J."/>
            <person name="Lipzen A."/>
            <person name="Riley R."/>
            <person name="Andreopoulos W."/>
            <person name="He G."/>
            <person name="Johnson J."/>
            <person name="Barry K.W."/>
            <person name="Grigoriev I.V."/>
            <person name="Nagy L."/>
            <person name="Hibbett D."/>
            <person name="Henrissat B."/>
            <person name="Matheny P.B."/>
            <person name="Labbe J."/>
            <person name="Martin F."/>
        </authorList>
    </citation>
    <scope>NUCLEOTIDE SEQUENCE</scope>
    <source>
        <strain evidence="1">HHB10654</strain>
    </source>
</reference>
<evidence type="ECO:0000313" key="2">
    <source>
        <dbReference type="Proteomes" id="UP000814140"/>
    </source>
</evidence>
<keyword evidence="2" id="KW-1185">Reference proteome</keyword>
<protein>
    <submittedName>
        <fullName evidence="1">Uncharacterized protein</fullName>
    </submittedName>
</protein>
<sequence length="325" mass="35407">MQETAGNGATDSVRVKKPLRSSLKTKGPLTPPSQKANSPVASSSKTTDDVPVFSITAPTPTDFASPHFSSPVTSSTFETPVRSETSKGKRKAEEVDVTPPDHKTGHKATFAIPEAQTSRRVSNGSHAPSSYHRKRARLSSPLPSVPSRPGSAGQSPSNAHNTGTYSSRASSNVRGSSVPPAENASERDRRRSLSQVSIPISALVTPHAPSIGKSSTFHMRDPRRPHKKLETGWALRFHTEEEDGSPVHAWLFYAAFVLFPLWWIASFLPTPKTRVVGGTDTEKAVTLDDPQIEYDARSWRTRCRVMSVVSFFTYIPFIVCVAIFA</sequence>
<name>A0ACB8SW71_9AGAM</name>